<comment type="caution">
    <text evidence="1">The sequence shown here is derived from an EMBL/GenBank/DDBJ whole genome shotgun (WGS) entry which is preliminary data.</text>
</comment>
<organism evidence="1 2">
    <name type="scientific">Camellia lanceoleosa</name>
    <dbReference type="NCBI Taxonomy" id="1840588"/>
    <lineage>
        <taxon>Eukaryota</taxon>
        <taxon>Viridiplantae</taxon>
        <taxon>Streptophyta</taxon>
        <taxon>Embryophyta</taxon>
        <taxon>Tracheophyta</taxon>
        <taxon>Spermatophyta</taxon>
        <taxon>Magnoliopsida</taxon>
        <taxon>eudicotyledons</taxon>
        <taxon>Gunneridae</taxon>
        <taxon>Pentapetalae</taxon>
        <taxon>asterids</taxon>
        <taxon>Ericales</taxon>
        <taxon>Theaceae</taxon>
        <taxon>Camellia</taxon>
    </lineage>
</organism>
<dbReference type="Proteomes" id="UP001060215">
    <property type="component" value="Chromosome 14"/>
</dbReference>
<evidence type="ECO:0000313" key="2">
    <source>
        <dbReference type="Proteomes" id="UP001060215"/>
    </source>
</evidence>
<keyword evidence="2" id="KW-1185">Reference proteome</keyword>
<sequence>MLPEIMVVEEDQRKTRIKRRRARGTLYNNLVRIESKKLSSLGSNLLGILDFFLDKTATAIFEELNNDCWILHGLVVGFLVRGVAAELDSLDLPNKGRLYLDMEARSGMIGILICGHPSRAVLIFCKLNGIDFEEITVDLIKRQHLSPEFKEINPMRQVPTIVDGDFKLFESHAILRYLACAFPGVADHWYPTDHIKRAKIDSVLDWHHSNLRHGAVTFLQNTVFAPGCLCKIHKVFAVGSDDLELPINNIVVGLRVKMGRMRNTDVVAIIGLSFDQELYWVLHLIEL</sequence>
<protein>
    <submittedName>
        <fullName evidence="1">Glutathione S-transferase T1</fullName>
    </submittedName>
</protein>
<reference evidence="1 2" key="1">
    <citation type="journal article" date="2022" name="Plant J.">
        <title>Chromosome-level genome of Camellia lanceoleosa provides a valuable resource for understanding genome evolution and self-incompatibility.</title>
        <authorList>
            <person name="Gong W."/>
            <person name="Xiao S."/>
            <person name="Wang L."/>
            <person name="Liao Z."/>
            <person name="Chang Y."/>
            <person name="Mo W."/>
            <person name="Hu G."/>
            <person name="Li W."/>
            <person name="Zhao G."/>
            <person name="Zhu H."/>
            <person name="Hu X."/>
            <person name="Ji K."/>
            <person name="Xiang X."/>
            <person name="Song Q."/>
            <person name="Yuan D."/>
            <person name="Jin S."/>
            <person name="Zhang L."/>
        </authorList>
    </citation>
    <scope>NUCLEOTIDE SEQUENCE [LARGE SCALE GENOMIC DNA]</scope>
    <source>
        <strain evidence="1">SQ_2022a</strain>
    </source>
</reference>
<evidence type="ECO:0000313" key="1">
    <source>
        <dbReference type="EMBL" id="KAI7987235.1"/>
    </source>
</evidence>
<gene>
    <name evidence="1" type="ORF">LOK49_LG13G01188</name>
</gene>
<proteinExistence type="predicted"/>
<accession>A0ACC0FG07</accession>
<dbReference type="EMBL" id="CM045771">
    <property type="protein sequence ID" value="KAI7987235.1"/>
    <property type="molecule type" value="Genomic_DNA"/>
</dbReference>
<name>A0ACC0FG07_9ERIC</name>